<keyword evidence="3" id="KW-0813">Transport</keyword>
<keyword evidence="6" id="KW-0677">Repeat</keyword>
<feature type="repeat" description="WD" evidence="11">
    <location>
        <begin position="251"/>
        <end position="293"/>
    </location>
</feature>
<evidence type="ECO:0000256" key="11">
    <source>
        <dbReference type="PROSITE-ProRule" id="PRU00221"/>
    </source>
</evidence>
<protein>
    <recommendedName>
        <fullName evidence="10">Peroxin-7</fullName>
    </recommendedName>
</protein>
<organism evidence="12 13">
    <name type="scientific">Edaphochlamys debaryana</name>
    <dbReference type="NCBI Taxonomy" id="47281"/>
    <lineage>
        <taxon>Eukaryota</taxon>
        <taxon>Viridiplantae</taxon>
        <taxon>Chlorophyta</taxon>
        <taxon>core chlorophytes</taxon>
        <taxon>Chlorophyceae</taxon>
        <taxon>CS clade</taxon>
        <taxon>Chlamydomonadales</taxon>
        <taxon>Chlamydomonadales incertae sedis</taxon>
        <taxon>Edaphochlamys</taxon>
    </lineage>
</organism>
<dbReference type="EMBL" id="JAEHOE010000093">
    <property type="protein sequence ID" value="KAG2487674.1"/>
    <property type="molecule type" value="Genomic_DNA"/>
</dbReference>
<comment type="caution">
    <text evidence="12">The sequence shown here is derived from an EMBL/GenBank/DDBJ whole genome shotgun (WGS) entry which is preliminary data.</text>
</comment>
<dbReference type="Proteomes" id="UP000612055">
    <property type="component" value="Unassembled WGS sequence"/>
</dbReference>
<evidence type="ECO:0000256" key="3">
    <source>
        <dbReference type="ARBA" id="ARBA00022448"/>
    </source>
</evidence>
<keyword evidence="13" id="KW-1185">Reference proteome</keyword>
<dbReference type="GO" id="GO:0005053">
    <property type="term" value="F:peroxisome matrix targeting signal-2 binding"/>
    <property type="evidence" value="ECO:0007669"/>
    <property type="project" value="InterPro"/>
</dbReference>
<dbReference type="AlphaFoldDB" id="A0A836BU92"/>
<dbReference type="GO" id="GO:0016558">
    <property type="term" value="P:protein import into peroxisome matrix"/>
    <property type="evidence" value="ECO:0007669"/>
    <property type="project" value="InterPro"/>
</dbReference>
<evidence type="ECO:0000256" key="1">
    <source>
        <dbReference type="ARBA" id="ARBA00004253"/>
    </source>
</evidence>
<dbReference type="PRINTS" id="PR00320">
    <property type="entry name" value="GPROTEINBRPT"/>
</dbReference>
<keyword evidence="7" id="KW-0653">Protein transport</keyword>
<sequence>MGRCRTAFNAYSVKFSPFFEGRIAVATAQNFGIIGNGKQHVFEVTPQGGIVEVAQYDTMDGLYDCAWSEANENILVASSGDGSVKVYDVALPPAANPVRGFKEHSHECCSLAWNTSTPPFTPHTPLKCCSLAWNTSKRELFLSSSWDDTVKLWSLGAPGSLRTFPGHTYCVYHVAWNPQQADVFLSASGDTTVRVWDLRQPGPTLILPAHGYEVLAADWCKYNDCLLATGSVDKSIKLWDVRVPGREMAVFPGHSYAVRRVLWSPHAANLLMSCSYDMTVKLWDTASPQAAQGLPLRSWDHHTEFAVGLDFSTLRDGLVASAGWDESVWVWDQRGHPTP</sequence>
<evidence type="ECO:0000256" key="6">
    <source>
        <dbReference type="ARBA" id="ARBA00022737"/>
    </source>
</evidence>
<evidence type="ECO:0000256" key="9">
    <source>
        <dbReference type="ARBA" id="ARBA00024017"/>
    </source>
</evidence>
<dbReference type="InterPro" id="IPR019775">
    <property type="entry name" value="WD40_repeat_CS"/>
</dbReference>
<dbReference type="InterPro" id="IPR020472">
    <property type="entry name" value="WD40_PAC1"/>
</dbReference>
<dbReference type="PANTHER" id="PTHR46027">
    <property type="entry name" value="PEROXISOMAL TARGETING SIGNAL 2 RECEPTOR"/>
    <property type="match status" value="1"/>
</dbReference>
<dbReference type="Gene3D" id="2.130.10.10">
    <property type="entry name" value="YVTN repeat-like/Quinoprotein amine dehydrogenase"/>
    <property type="match status" value="1"/>
</dbReference>
<dbReference type="GO" id="GO:0005829">
    <property type="term" value="C:cytosol"/>
    <property type="evidence" value="ECO:0007669"/>
    <property type="project" value="UniProtKB-SubCell"/>
</dbReference>
<keyword evidence="4" id="KW-0963">Cytoplasm</keyword>
<evidence type="ECO:0000313" key="12">
    <source>
        <dbReference type="EMBL" id="KAG2487674.1"/>
    </source>
</evidence>
<name>A0A836BU92_9CHLO</name>
<evidence type="ECO:0000313" key="13">
    <source>
        <dbReference type="Proteomes" id="UP000612055"/>
    </source>
</evidence>
<keyword evidence="8" id="KW-0576">Peroxisome</keyword>
<dbReference type="SUPFAM" id="SSF50978">
    <property type="entry name" value="WD40 repeat-like"/>
    <property type="match status" value="1"/>
</dbReference>
<evidence type="ECO:0000256" key="5">
    <source>
        <dbReference type="ARBA" id="ARBA00022574"/>
    </source>
</evidence>
<dbReference type="InterPro" id="IPR015943">
    <property type="entry name" value="WD40/YVTN_repeat-like_dom_sf"/>
</dbReference>
<dbReference type="InterPro" id="IPR001680">
    <property type="entry name" value="WD40_rpt"/>
</dbReference>
<feature type="repeat" description="WD" evidence="11">
    <location>
        <begin position="164"/>
        <end position="199"/>
    </location>
</feature>
<reference evidence="12" key="1">
    <citation type="journal article" date="2020" name="bioRxiv">
        <title>Comparative genomics of Chlamydomonas.</title>
        <authorList>
            <person name="Craig R.J."/>
            <person name="Hasan A.R."/>
            <person name="Ness R.W."/>
            <person name="Keightley P.D."/>
        </authorList>
    </citation>
    <scope>NUCLEOTIDE SEQUENCE</scope>
    <source>
        <strain evidence="12">CCAP 11/70</strain>
    </source>
</reference>
<accession>A0A836BU92</accession>
<evidence type="ECO:0000256" key="2">
    <source>
        <dbReference type="ARBA" id="ARBA00004514"/>
    </source>
</evidence>
<dbReference type="OrthoDB" id="273771at2759"/>
<gene>
    <name evidence="12" type="ORF">HYH03_013674</name>
</gene>
<keyword evidence="5 11" id="KW-0853">WD repeat</keyword>
<dbReference type="PANTHER" id="PTHR46027:SF1">
    <property type="entry name" value="PEROXISOMAL TARGETING SIGNAL 2 RECEPTOR"/>
    <property type="match status" value="1"/>
</dbReference>
<evidence type="ECO:0000256" key="8">
    <source>
        <dbReference type="ARBA" id="ARBA00023140"/>
    </source>
</evidence>
<feature type="repeat" description="WD" evidence="11">
    <location>
        <begin position="207"/>
        <end position="242"/>
    </location>
</feature>
<evidence type="ECO:0000256" key="7">
    <source>
        <dbReference type="ARBA" id="ARBA00022927"/>
    </source>
</evidence>
<evidence type="ECO:0000256" key="4">
    <source>
        <dbReference type="ARBA" id="ARBA00022490"/>
    </source>
</evidence>
<dbReference type="InterPro" id="IPR036322">
    <property type="entry name" value="WD40_repeat_dom_sf"/>
</dbReference>
<dbReference type="PROSITE" id="PS00678">
    <property type="entry name" value="WD_REPEATS_1"/>
    <property type="match status" value="1"/>
</dbReference>
<dbReference type="PROSITE" id="PS50082">
    <property type="entry name" value="WD_REPEATS_2"/>
    <property type="match status" value="3"/>
</dbReference>
<comment type="similarity">
    <text evidence="9">Belongs to the WD repeat peroxin-7 family.</text>
</comment>
<dbReference type="GO" id="GO:0005782">
    <property type="term" value="C:peroxisomal matrix"/>
    <property type="evidence" value="ECO:0007669"/>
    <property type="project" value="UniProtKB-SubCell"/>
</dbReference>
<dbReference type="PROSITE" id="PS50294">
    <property type="entry name" value="WD_REPEATS_REGION"/>
    <property type="match status" value="3"/>
</dbReference>
<proteinExistence type="inferred from homology"/>
<dbReference type="InterPro" id="IPR044536">
    <property type="entry name" value="PEX7"/>
</dbReference>
<comment type="subcellular location">
    <subcellularLocation>
        <location evidence="2">Cytoplasm</location>
        <location evidence="2">Cytosol</location>
    </subcellularLocation>
    <subcellularLocation>
        <location evidence="1">Peroxisome matrix</location>
    </subcellularLocation>
</comment>
<dbReference type="CDD" id="cd00200">
    <property type="entry name" value="WD40"/>
    <property type="match status" value="1"/>
</dbReference>
<dbReference type="SMART" id="SM00320">
    <property type="entry name" value="WD40"/>
    <property type="match status" value="6"/>
</dbReference>
<dbReference type="Pfam" id="PF00400">
    <property type="entry name" value="WD40"/>
    <property type="match status" value="6"/>
</dbReference>
<evidence type="ECO:0000256" key="10">
    <source>
        <dbReference type="ARBA" id="ARBA00032565"/>
    </source>
</evidence>